<dbReference type="SUPFAM" id="SSF46689">
    <property type="entry name" value="Homeodomain-like"/>
    <property type="match status" value="2"/>
</dbReference>
<keyword evidence="1" id="KW-0805">Transcription regulation</keyword>
<dbReference type="InterPro" id="IPR009057">
    <property type="entry name" value="Homeodomain-like_sf"/>
</dbReference>
<evidence type="ECO:0000256" key="1">
    <source>
        <dbReference type="ARBA" id="ARBA00023015"/>
    </source>
</evidence>
<dbReference type="EMBL" id="JAGGMR010000001">
    <property type="protein sequence ID" value="MBP2193262.1"/>
    <property type="molecule type" value="Genomic_DNA"/>
</dbReference>
<dbReference type="Pfam" id="PF01965">
    <property type="entry name" value="DJ-1_PfpI"/>
    <property type="match status" value="1"/>
</dbReference>
<keyword evidence="3" id="KW-0804">Transcription</keyword>
<gene>
    <name evidence="5" type="ORF">BJ987_006163</name>
</gene>
<evidence type="ECO:0000313" key="6">
    <source>
        <dbReference type="Proteomes" id="UP001519325"/>
    </source>
</evidence>
<organism evidence="5 6">
    <name type="scientific">Nocardia goodfellowii</name>
    <dbReference type="NCBI Taxonomy" id="882446"/>
    <lineage>
        <taxon>Bacteria</taxon>
        <taxon>Bacillati</taxon>
        <taxon>Actinomycetota</taxon>
        <taxon>Actinomycetes</taxon>
        <taxon>Mycobacteriales</taxon>
        <taxon>Nocardiaceae</taxon>
        <taxon>Nocardia</taxon>
    </lineage>
</organism>
<dbReference type="Gene3D" id="1.10.10.60">
    <property type="entry name" value="Homeodomain-like"/>
    <property type="match status" value="1"/>
</dbReference>
<accession>A0ABS4QNI0</accession>
<dbReference type="InterPro" id="IPR052158">
    <property type="entry name" value="INH-QAR"/>
</dbReference>
<proteinExistence type="predicted"/>
<evidence type="ECO:0000259" key="4">
    <source>
        <dbReference type="PROSITE" id="PS01124"/>
    </source>
</evidence>
<evidence type="ECO:0000256" key="2">
    <source>
        <dbReference type="ARBA" id="ARBA00023125"/>
    </source>
</evidence>
<sequence>MAIVTVLALDDVLGFEVMLSGMVFGAANSISGSDHYDIRVVAKGRSATVAPVHGAVQLRTQWDIDSVAEADIVMIPGKAGFLCEPDALVVDALLAAAERGARLASVCVGAFTLAATGLLDGLRATTHWEYAAELARRHPRVEVDSSVLFIDNGAVLTSAGAVAGLDLCLHMVRQDLGAAVAADTARRLVMPPQRDGGQAQFIAHTDPESTDVSLRPVLEWMQRNLHRPLTLDDIAGHAAISVRSLNRRFRAEIGTTPLQWLLRARVHRAQQLLETTELSVERIAEEAGFGAATTLRYHFARVTRTSPQAYRNSFQHREVAREDRMAG</sequence>
<dbReference type="Pfam" id="PF12833">
    <property type="entry name" value="HTH_18"/>
    <property type="match status" value="1"/>
</dbReference>
<comment type="caution">
    <text evidence="5">The sequence shown here is derived from an EMBL/GenBank/DDBJ whole genome shotgun (WGS) entry which is preliminary data.</text>
</comment>
<dbReference type="RefSeq" id="WP_209896546.1">
    <property type="nucleotide sequence ID" value="NZ_JAGGMR010000001.1"/>
</dbReference>
<dbReference type="InterPro" id="IPR018060">
    <property type="entry name" value="HTH_AraC"/>
</dbReference>
<protein>
    <submittedName>
        <fullName evidence="5">Transcriptional regulator GlxA family with amidase domain</fullName>
    </submittedName>
</protein>
<feature type="domain" description="HTH araC/xylS-type" evidence="4">
    <location>
        <begin position="215"/>
        <end position="313"/>
    </location>
</feature>
<dbReference type="PROSITE" id="PS01124">
    <property type="entry name" value="HTH_ARAC_FAMILY_2"/>
    <property type="match status" value="1"/>
</dbReference>
<evidence type="ECO:0000256" key="3">
    <source>
        <dbReference type="ARBA" id="ARBA00023163"/>
    </source>
</evidence>
<reference evidence="5 6" key="1">
    <citation type="submission" date="2021-03" db="EMBL/GenBank/DDBJ databases">
        <title>Sequencing the genomes of 1000 actinobacteria strains.</title>
        <authorList>
            <person name="Klenk H.-P."/>
        </authorList>
    </citation>
    <scope>NUCLEOTIDE SEQUENCE [LARGE SCALE GENOMIC DNA]</scope>
    <source>
        <strain evidence="5 6">DSM 45516</strain>
    </source>
</reference>
<dbReference type="InterPro" id="IPR018062">
    <property type="entry name" value="HTH_AraC-typ_CS"/>
</dbReference>
<keyword evidence="6" id="KW-1185">Reference proteome</keyword>
<keyword evidence="2" id="KW-0238">DNA-binding</keyword>
<dbReference type="PANTHER" id="PTHR43130">
    <property type="entry name" value="ARAC-FAMILY TRANSCRIPTIONAL REGULATOR"/>
    <property type="match status" value="1"/>
</dbReference>
<evidence type="ECO:0000313" key="5">
    <source>
        <dbReference type="EMBL" id="MBP2193262.1"/>
    </source>
</evidence>
<dbReference type="CDD" id="cd03137">
    <property type="entry name" value="GATase1_AraC_1"/>
    <property type="match status" value="1"/>
</dbReference>
<dbReference type="Gene3D" id="3.40.50.880">
    <property type="match status" value="1"/>
</dbReference>
<dbReference type="SMART" id="SM00342">
    <property type="entry name" value="HTH_ARAC"/>
    <property type="match status" value="1"/>
</dbReference>
<dbReference type="PROSITE" id="PS00041">
    <property type="entry name" value="HTH_ARAC_FAMILY_1"/>
    <property type="match status" value="1"/>
</dbReference>
<dbReference type="PANTHER" id="PTHR43130:SF3">
    <property type="entry name" value="HTH-TYPE TRANSCRIPTIONAL REGULATOR RV1931C"/>
    <property type="match status" value="1"/>
</dbReference>
<dbReference type="SUPFAM" id="SSF52317">
    <property type="entry name" value="Class I glutamine amidotransferase-like"/>
    <property type="match status" value="1"/>
</dbReference>
<dbReference type="InterPro" id="IPR029062">
    <property type="entry name" value="Class_I_gatase-like"/>
</dbReference>
<dbReference type="Proteomes" id="UP001519325">
    <property type="component" value="Unassembled WGS sequence"/>
</dbReference>
<dbReference type="InterPro" id="IPR002818">
    <property type="entry name" value="DJ-1/PfpI"/>
</dbReference>
<name>A0ABS4QNI0_9NOCA</name>